<evidence type="ECO:0000313" key="4">
    <source>
        <dbReference type="Proteomes" id="UP001152798"/>
    </source>
</evidence>
<dbReference type="PROSITE" id="PS50157">
    <property type="entry name" value="ZINC_FINGER_C2H2_2"/>
    <property type="match status" value="1"/>
</dbReference>
<organism evidence="3 4">
    <name type="scientific">Nezara viridula</name>
    <name type="common">Southern green stink bug</name>
    <name type="synonym">Cimex viridulus</name>
    <dbReference type="NCBI Taxonomy" id="85310"/>
    <lineage>
        <taxon>Eukaryota</taxon>
        <taxon>Metazoa</taxon>
        <taxon>Ecdysozoa</taxon>
        <taxon>Arthropoda</taxon>
        <taxon>Hexapoda</taxon>
        <taxon>Insecta</taxon>
        <taxon>Pterygota</taxon>
        <taxon>Neoptera</taxon>
        <taxon>Paraneoptera</taxon>
        <taxon>Hemiptera</taxon>
        <taxon>Heteroptera</taxon>
        <taxon>Panheteroptera</taxon>
        <taxon>Pentatomomorpha</taxon>
        <taxon>Pentatomoidea</taxon>
        <taxon>Pentatomidae</taxon>
        <taxon>Pentatominae</taxon>
        <taxon>Nezara</taxon>
    </lineage>
</organism>
<accession>A0A9P0HFP6</accession>
<dbReference type="SUPFAM" id="SSF57667">
    <property type="entry name" value="beta-beta-alpha zinc fingers"/>
    <property type="match status" value="1"/>
</dbReference>
<feature type="domain" description="C2H2-type" evidence="2">
    <location>
        <begin position="45"/>
        <end position="73"/>
    </location>
</feature>
<keyword evidence="1" id="KW-0863">Zinc-finger</keyword>
<dbReference type="EMBL" id="OV725081">
    <property type="protein sequence ID" value="CAH1401148.1"/>
    <property type="molecule type" value="Genomic_DNA"/>
</dbReference>
<evidence type="ECO:0000256" key="1">
    <source>
        <dbReference type="PROSITE-ProRule" id="PRU00042"/>
    </source>
</evidence>
<name>A0A9P0HFP6_NEZVI</name>
<reference evidence="3" key="1">
    <citation type="submission" date="2022-01" db="EMBL/GenBank/DDBJ databases">
        <authorList>
            <person name="King R."/>
        </authorList>
    </citation>
    <scope>NUCLEOTIDE SEQUENCE</scope>
</reference>
<evidence type="ECO:0000259" key="2">
    <source>
        <dbReference type="PROSITE" id="PS50157"/>
    </source>
</evidence>
<dbReference type="OrthoDB" id="3176202at2759"/>
<sequence length="112" mass="13537">MAGKMVKNNTGSFCVFILAEVNIQEEDKEFITRRSVPKRSREKRYHCTSCEYKSPYSGRLKCHMCIIHSNEKPYICNLCKYRTANLWVYQLPKNHRLLCIRWYGRRRAFFLY</sequence>
<keyword evidence="1" id="KW-0479">Metal-binding</keyword>
<proteinExistence type="predicted"/>
<dbReference type="InterPro" id="IPR013087">
    <property type="entry name" value="Znf_C2H2_type"/>
</dbReference>
<keyword evidence="1" id="KW-0862">Zinc</keyword>
<dbReference type="Proteomes" id="UP001152798">
    <property type="component" value="Chromosome 5"/>
</dbReference>
<dbReference type="AlphaFoldDB" id="A0A9P0HFP6"/>
<gene>
    <name evidence="3" type="ORF">NEZAVI_LOCUS10232</name>
</gene>
<dbReference type="InterPro" id="IPR036236">
    <property type="entry name" value="Znf_C2H2_sf"/>
</dbReference>
<dbReference type="Gene3D" id="3.30.160.60">
    <property type="entry name" value="Classic Zinc Finger"/>
    <property type="match status" value="1"/>
</dbReference>
<protein>
    <recommendedName>
        <fullName evidence="2">C2H2-type domain-containing protein</fullName>
    </recommendedName>
</protein>
<keyword evidence="4" id="KW-1185">Reference proteome</keyword>
<evidence type="ECO:0000313" key="3">
    <source>
        <dbReference type="EMBL" id="CAH1401148.1"/>
    </source>
</evidence>
<dbReference type="GO" id="GO:0008270">
    <property type="term" value="F:zinc ion binding"/>
    <property type="evidence" value="ECO:0007669"/>
    <property type="project" value="UniProtKB-KW"/>
</dbReference>